<evidence type="ECO:0000256" key="2">
    <source>
        <dbReference type="ARBA" id="ARBA00022840"/>
    </source>
</evidence>
<dbReference type="RefSeq" id="WP_156230808.1">
    <property type="nucleotide sequence ID" value="NZ_CP046455.1"/>
</dbReference>
<dbReference type="InterPro" id="IPR003439">
    <property type="entry name" value="ABC_transporter-like_ATP-bd"/>
</dbReference>
<dbReference type="Gene3D" id="3.40.50.300">
    <property type="entry name" value="P-loop containing nucleotide triphosphate hydrolases"/>
    <property type="match status" value="3"/>
</dbReference>
<evidence type="ECO:0000313" key="6">
    <source>
        <dbReference type="Proteomes" id="UP000424462"/>
    </source>
</evidence>
<dbReference type="InterPro" id="IPR027417">
    <property type="entry name" value="P-loop_NTPase"/>
</dbReference>
<sequence>MPSSTHSFAHLSVRHLSLNRGARTLVHDLSFTANPGEVIAILGENGRGKTSLLHALAGKLAPTAGEITRHGSLAIAEQQLDLTDTRTVGETVSLAIRPSLEALEAFERATTALSAGAPHSAEDFATALDLVEKLDAWDAERRVRIALEALGAEQDFTTEMAQLSVGQRYRVRLACLLGGSDDLLLLDEPSNHLDHSGLEFLTASLRQRGGAVLLVSHDRALLADVADTIIDLDPTPDGLPRIYGDGYAGYRAGRTAMLARWEQDHAAEKSRKVELEQSLAKAQSKLQAGWRPPKGTGKHTRATRSDGVVQMVHRRQEELAAHAVKVPEPPLELAFPELPARPGAKLLSATHITVAGRLDTPVSLTVRSGEKWVITGPNGAGKTTLLKVLAGELEPDQGQVSRSGKLGVLSQESAHHSGEALRAARRFGLLSREESQRPLRELSMGQLRRLDLADALAGDPGVLLLDEPTNHLSARLVDELTTALQHTRAAVVVVSHDRQLLRDTAGWRRVEL</sequence>
<proteinExistence type="predicted"/>
<gene>
    <name evidence="5" type="primary">yheS1</name>
    <name evidence="5" type="ORF">COCCU_06815</name>
</gene>
<protein>
    <submittedName>
        <fullName evidence="5">Putative ABC transporter ATP-binding protein YheS</fullName>
    </submittedName>
</protein>
<keyword evidence="1" id="KW-0547">Nucleotide-binding</keyword>
<dbReference type="PROSITE" id="PS50893">
    <property type="entry name" value="ABC_TRANSPORTER_2"/>
    <property type="match status" value="2"/>
</dbReference>
<dbReference type="PANTHER" id="PTHR42855:SF1">
    <property type="entry name" value="ABC TRANSPORTER DOMAIN-CONTAINING PROTEIN"/>
    <property type="match status" value="1"/>
</dbReference>
<dbReference type="PANTHER" id="PTHR42855">
    <property type="entry name" value="ABC TRANSPORTER ATP-BINDING SUBUNIT"/>
    <property type="match status" value="1"/>
</dbReference>
<reference evidence="5 6" key="1">
    <citation type="submission" date="2019-11" db="EMBL/GenBank/DDBJ databases">
        <title>Complete genome sequence of Corynebacterium kalinowskii 1959, a novel Corynebacterium species isolated from soil of a small paddock in Vilsendorf, Germany.</title>
        <authorList>
            <person name="Schaffert L."/>
            <person name="Ruwe M."/>
            <person name="Milse J."/>
            <person name="Hanuschka K."/>
            <person name="Ortseifen V."/>
            <person name="Droste J."/>
            <person name="Brandt D."/>
            <person name="Schlueter L."/>
            <person name="Kutter Y."/>
            <person name="Vinke S."/>
            <person name="Viehoefer P."/>
            <person name="Jacob L."/>
            <person name="Luebke N.-C."/>
            <person name="Schulte-Berndt E."/>
            <person name="Hain C."/>
            <person name="Linder M."/>
            <person name="Schmidt P."/>
            <person name="Wollenschlaeger L."/>
            <person name="Luttermann T."/>
            <person name="Thieme E."/>
            <person name="Hassa J."/>
            <person name="Haak M."/>
            <person name="Wittchen M."/>
            <person name="Mentz A."/>
            <person name="Persicke M."/>
            <person name="Busche T."/>
            <person name="Ruckert C."/>
        </authorList>
    </citation>
    <scope>NUCLEOTIDE SEQUENCE [LARGE SCALE GENOMIC DNA]</scope>
    <source>
        <strain evidence="5 6">2039</strain>
    </source>
</reference>
<dbReference type="CDD" id="cd03221">
    <property type="entry name" value="ABCF_EF-3"/>
    <property type="match status" value="1"/>
</dbReference>
<evidence type="ECO:0000256" key="3">
    <source>
        <dbReference type="SAM" id="MobiDB-lite"/>
    </source>
</evidence>
<dbReference type="Pfam" id="PF00005">
    <property type="entry name" value="ABC_tran"/>
    <property type="match status" value="2"/>
</dbReference>
<accession>A0A6B8WLM5</accession>
<organism evidence="5 6">
    <name type="scientific">Corynebacterium occultum</name>
    <dbReference type="NCBI Taxonomy" id="2675219"/>
    <lineage>
        <taxon>Bacteria</taxon>
        <taxon>Bacillati</taxon>
        <taxon>Actinomycetota</taxon>
        <taxon>Actinomycetes</taxon>
        <taxon>Mycobacteriales</taxon>
        <taxon>Corynebacteriaceae</taxon>
        <taxon>Corynebacterium</taxon>
    </lineage>
</organism>
<keyword evidence="2 5" id="KW-0067">ATP-binding</keyword>
<feature type="domain" description="ABC transporter" evidence="4">
    <location>
        <begin position="344"/>
        <end position="512"/>
    </location>
</feature>
<dbReference type="SMART" id="SM00382">
    <property type="entry name" value="AAA"/>
    <property type="match status" value="2"/>
</dbReference>
<dbReference type="InterPro" id="IPR051309">
    <property type="entry name" value="ABCF_ATPase"/>
</dbReference>
<evidence type="ECO:0000313" key="5">
    <source>
        <dbReference type="EMBL" id="QGU07298.1"/>
    </source>
</evidence>
<dbReference type="AlphaFoldDB" id="A0A6B8WLM5"/>
<dbReference type="Proteomes" id="UP000424462">
    <property type="component" value="Chromosome"/>
</dbReference>
<feature type="region of interest" description="Disordered" evidence="3">
    <location>
        <begin position="283"/>
        <end position="304"/>
    </location>
</feature>
<keyword evidence="6" id="KW-1185">Reference proteome</keyword>
<name>A0A6B8WLM5_9CORY</name>
<dbReference type="InterPro" id="IPR003593">
    <property type="entry name" value="AAA+_ATPase"/>
</dbReference>
<dbReference type="SUPFAM" id="SSF52540">
    <property type="entry name" value="P-loop containing nucleoside triphosphate hydrolases"/>
    <property type="match status" value="2"/>
</dbReference>
<dbReference type="GO" id="GO:0005524">
    <property type="term" value="F:ATP binding"/>
    <property type="evidence" value="ECO:0007669"/>
    <property type="project" value="UniProtKB-KW"/>
</dbReference>
<dbReference type="KEGG" id="cok:COCCU_06815"/>
<dbReference type="FunFam" id="3.40.50.300:FF:000011">
    <property type="entry name" value="Putative ABC transporter ATP-binding component"/>
    <property type="match status" value="1"/>
</dbReference>
<dbReference type="GO" id="GO:0016887">
    <property type="term" value="F:ATP hydrolysis activity"/>
    <property type="evidence" value="ECO:0007669"/>
    <property type="project" value="InterPro"/>
</dbReference>
<feature type="domain" description="ABC transporter" evidence="4">
    <location>
        <begin position="11"/>
        <end position="259"/>
    </location>
</feature>
<evidence type="ECO:0000256" key="1">
    <source>
        <dbReference type="ARBA" id="ARBA00022741"/>
    </source>
</evidence>
<evidence type="ECO:0000259" key="4">
    <source>
        <dbReference type="PROSITE" id="PS50893"/>
    </source>
</evidence>
<dbReference type="EMBL" id="CP046455">
    <property type="protein sequence ID" value="QGU07298.1"/>
    <property type="molecule type" value="Genomic_DNA"/>
</dbReference>